<gene>
    <name evidence="7" type="ORF">ACEZDE_15995</name>
</gene>
<keyword evidence="4" id="KW-0749">Sporulation</keyword>
<dbReference type="Pfam" id="PF04686">
    <property type="entry name" value="SsgA"/>
    <property type="match status" value="1"/>
</dbReference>
<evidence type="ECO:0000256" key="5">
    <source>
        <dbReference type="ARBA" id="ARBA00023210"/>
    </source>
</evidence>
<keyword evidence="3" id="KW-0132">Cell division</keyword>
<comment type="caution">
    <text evidence="7">The sequence shown here is derived from an EMBL/GenBank/DDBJ whole genome shotgun (WGS) entry which is preliminary data.</text>
</comment>
<reference evidence="7 8" key="1">
    <citation type="submission" date="2024-09" db="EMBL/GenBank/DDBJ databases">
        <authorList>
            <person name="Lee S.D."/>
        </authorList>
    </citation>
    <scope>NUCLEOTIDE SEQUENCE [LARGE SCALE GENOMIC DNA]</scope>
    <source>
        <strain evidence="7 8">N8-3</strain>
    </source>
</reference>
<dbReference type="Gene3D" id="2.30.31.20">
    <property type="entry name" value="Sporulation-specific cell division protein SsgB"/>
    <property type="match status" value="1"/>
</dbReference>
<comment type="similarity">
    <text evidence="2">Belongs to the SsgA family.</text>
</comment>
<accession>A0ABV6VWI9</accession>
<keyword evidence="8" id="KW-1185">Reference proteome</keyword>
<evidence type="ECO:0000313" key="7">
    <source>
        <dbReference type="EMBL" id="MFC1418135.1"/>
    </source>
</evidence>
<evidence type="ECO:0000313" key="8">
    <source>
        <dbReference type="Proteomes" id="UP001592531"/>
    </source>
</evidence>
<organism evidence="7 8">
    <name type="scientific">Streptacidiphilus cavernicola</name>
    <dbReference type="NCBI Taxonomy" id="3342716"/>
    <lineage>
        <taxon>Bacteria</taxon>
        <taxon>Bacillati</taxon>
        <taxon>Actinomycetota</taxon>
        <taxon>Actinomycetes</taxon>
        <taxon>Kitasatosporales</taxon>
        <taxon>Streptomycetaceae</taxon>
        <taxon>Streptacidiphilus</taxon>
    </lineage>
</organism>
<name>A0ABV6VWI9_9ACTN</name>
<dbReference type="EMBL" id="JBHFAB010000010">
    <property type="protein sequence ID" value="MFC1418135.1"/>
    <property type="molecule type" value="Genomic_DNA"/>
</dbReference>
<evidence type="ECO:0000256" key="1">
    <source>
        <dbReference type="ARBA" id="ARBA00004431"/>
    </source>
</evidence>
<proteinExistence type="inferred from homology"/>
<dbReference type="InterPro" id="IPR006776">
    <property type="entry name" value="SsgB"/>
</dbReference>
<evidence type="ECO:0000256" key="6">
    <source>
        <dbReference type="ARBA" id="ARBA00023306"/>
    </source>
</evidence>
<sequence>MTMDQIPPLPMQRSVGATVTARLDLWSVVEPGFRMHVPACLRYDPKDPFAVSLDHYVDLHATVTWVFARDLLAMGLSTRAGTGDVSVRPGMDGAQTVFISLRGPTGEALLQAEEGDIRKFVQHSECLVPIGAEHDHFDLGAALHRLRETPPTNRGS</sequence>
<evidence type="ECO:0000256" key="4">
    <source>
        <dbReference type="ARBA" id="ARBA00022969"/>
    </source>
</evidence>
<comment type="subcellular location">
    <subcellularLocation>
        <location evidence="1">Cell septum</location>
    </subcellularLocation>
</comment>
<protein>
    <submittedName>
        <fullName evidence="7">SsgA family sporulation/cell division regulator</fullName>
    </submittedName>
</protein>
<keyword evidence="5" id="KW-0717">Septation</keyword>
<dbReference type="Proteomes" id="UP001592531">
    <property type="component" value="Unassembled WGS sequence"/>
</dbReference>
<dbReference type="InterPro" id="IPR038658">
    <property type="entry name" value="SsgB_sf"/>
</dbReference>
<evidence type="ECO:0000256" key="2">
    <source>
        <dbReference type="ARBA" id="ARBA00009323"/>
    </source>
</evidence>
<keyword evidence="6" id="KW-0131">Cell cycle</keyword>
<evidence type="ECO:0000256" key="3">
    <source>
        <dbReference type="ARBA" id="ARBA00022618"/>
    </source>
</evidence>